<evidence type="ECO:0000256" key="3">
    <source>
        <dbReference type="ARBA" id="ARBA00022448"/>
    </source>
</evidence>
<feature type="transmembrane region" description="Helical" evidence="8">
    <location>
        <begin position="304"/>
        <end position="325"/>
    </location>
</feature>
<comment type="similarity">
    <text evidence="2">Belongs to the CRT-like transporter family.</text>
</comment>
<evidence type="ECO:0000256" key="5">
    <source>
        <dbReference type="ARBA" id="ARBA00022989"/>
    </source>
</evidence>
<accession>F2TX49</accession>
<feature type="transmembrane region" description="Helical" evidence="8">
    <location>
        <begin position="455"/>
        <end position="474"/>
    </location>
</feature>
<evidence type="ECO:0000313" key="10">
    <source>
        <dbReference type="Proteomes" id="UP000007799"/>
    </source>
</evidence>
<feature type="region of interest" description="Disordered" evidence="7">
    <location>
        <begin position="589"/>
        <end position="634"/>
    </location>
</feature>
<dbReference type="GO" id="GO:0016020">
    <property type="term" value="C:membrane"/>
    <property type="evidence" value="ECO:0007669"/>
    <property type="project" value="UniProtKB-SubCell"/>
</dbReference>
<evidence type="ECO:0000313" key="9">
    <source>
        <dbReference type="EMBL" id="EGD75958.1"/>
    </source>
</evidence>
<reference evidence="9" key="1">
    <citation type="submission" date="2009-08" db="EMBL/GenBank/DDBJ databases">
        <title>Annotation of Salpingoeca rosetta.</title>
        <authorList>
            <consortium name="The Broad Institute Genome Sequencing Platform"/>
            <person name="Russ C."/>
            <person name="Cuomo C."/>
            <person name="Burger G."/>
            <person name="Gray M.W."/>
            <person name="Holland P.W.H."/>
            <person name="King N."/>
            <person name="Lang F.B.F."/>
            <person name="Roger A.J."/>
            <person name="Ruiz-Trillo I."/>
            <person name="Young S.K."/>
            <person name="Zeng Q."/>
            <person name="Gargeya S."/>
            <person name="Alvarado L."/>
            <person name="Berlin A."/>
            <person name="Chapman S.B."/>
            <person name="Chen Z."/>
            <person name="Freedman E."/>
            <person name="Gellesch M."/>
            <person name="Goldberg J."/>
            <person name="Griggs A."/>
            <person name="Gujja S."/>
            <person name="Heilman E."/>
            <person name="Heiman D."/>
            <person name="Howarth C."/>
            <person name="Mehta T."/>
            <person name="Neiman D."/>
            <person name="Pearson M."/>
            <person name="Roberts A."/>
            <person name="Saif S."/>
            <person name="Shea T."/>
            <person name="Shenoy N."/>
            <person name="Sisk P."/>
            <person name="Stolte C."/>
            <person name="Sykes S."/>
            <person name="White J."/>
            <person name="Yandava C."/>
            <person name="Haas B."/>
            <person name="Nusbaum C."/>
            <person name="Birren B."/>
        </authorList>
    </citation>
    <scope>NUCLEOTIDE SEQUENCE [LARGE SCALE GENOMIC DNA]</scope>
    <source>
        <strain evidence="9">ATCC 50818</strain>
    </source>
</reference>
<evidence type="ECO:0000256" key="6">
    <source>
        <dbReference type="ARBA" id="ARBA00023136"/>
    </source>
</evidence>
<keyword evidence="5 8" id="KW-1133">Transmembrane helix</keyword>
<sequence>MSHSLSQHNRKAAKPSPLAHSSADVPPSHRHSINAPQQARSQQPQHNSKGRNRAHASDDTSSHASSSHTTTQSQHQSQQSQQAQQPQQPMHSQHSQQLQQEEQQEPLVDINSDPTTPLLSHTDNHQHQQHQSHRRSKSLRQGTFTTESNDVVEWVDTTQHGSGEEGPVSSVRFALRITALSILCVLFGISNNVTFFEMGQRMKDYPVFLLYFTTMAYTFLYFVWAVFNAIFLADRTESLPKYLLGASYQRLFAWLGFWLTVNGLLSQFSDPHVDGNLQSVLYQLTLPATGTLAYFMLRERFSLLNLVGSALVLGGCLMVALPPLLKEEDSHSSNRTTTVAPSIPPAVGVGGDDTASADGGAEWIWIIVFALSVIPNGVCAVIQESLFRDHSHVDTVLLLFWSNFYTLFGYALALPLTMLPYLGHQTAKGIARHERDAFRCLTGSSPLPPGCEQDAFVPVLAFVVSYMGFFYFLAQLVKEVGAVFESLVNGVVTPASAIAFGMRWLVKSDTEPLTGWVISASVIVPLGVLLYKADELKTYLGFGSEGQELQTVHTHKGGRGSTSSSSSSSGGGAADAGFDVGIVPVTDYLESGTHGHHDGDDNTPLLSGQRTGTGSVSAPRSRRLSPASSPLLPLRFGHSTVATLQAALMVDSQSEAARRRSRSFSR</sequence>
<keyword evidence="10" id="KW-1185">Reference proteome</keyword>
<dbReference type="RefSeq" id="XP_004998134.1">
    <property type="nucleotide sequence ID" value="XM_004998077.1"/>
</dbReference>
<comment type="subcellular location">
    <subcellularLocation>
        <location evidence="1">Membrane</location>
        <topology evidence="1">Multi-pass membrane protein</topology>
    </subcellularLocation>
</comment>
<feature type="compositionally biased region" description="Low complexity" evidence="7">
    <location>
        <begin position="624"/>
        <end position="634"/>
    </location>
</feature>
<name>F2TX49_SALR5</name>
<feature type="compositionally biased region" description="Polar residues" evidence="7">
    <location>
        <begin position="34"/>
        <end position="47"/>
    </location>
</feature>
<feature type="transmembrane region" description="Helical" evidence="8">
    <location>
        <begin position="251"/>
        <end position="268"/>
    </location>
</feature>
<proteinExistence type="inferred from homology"/>
<feature type="transmembrane region" description="Helical" evidence="8">
    <location>
        <begin position="512"/>
        <end position="531"/>
    </location>
</feature>
<dbReference type="Pfam" id="PF08627">
    <property type="entry name" value="CRT-like"/>
    <property type="match status" value="1"/>
</dbReference>
<evidence type="ECO:0000256" key="7">
    <source>
        <dbReference type="SAM" id="MobiDB-lite"/>
    </source>
</evidence>
<feature type="transmembrane region" description="Helical" evidence="8">
    <location>
        <begin position="363"/>
        <end position="383"/>
    </location>
</feature>
<organism evidence="10">
    <name type="scientific">Salpingoeca rosetta (strain ATCC 50818 / BSB-021)</name>
    <dbReference type="NCBI Taxonomy" id="946362"/>
    <lineage>
        <taxon>Eukaryota</taxon>
        <taxon>Choanoflagellata</taxon>
        <taxon>Craspedida</taxon>
        <taxon>Salpingoecidae</taxon>
        <taxon>Salpingoeca</taxon>
    </lineage>
</organism>
<feature type="transmembrane region" description="Helical" evidence="8">
    <location>
        <begin position="395"/>
        <end position="413"/>
    </location>
</feature>
<dbReference type="GeneID" id="16078730"/>
<dbReference type="KEGG" id="sre:PTSG_00666"/>
<feature type="region of interest" description="Disordered" evidence="7">
    <location>
        <begin position="1"/>
        <end position="143"/>
    </location>
</feature>
<feature type="transmembrane region" description="Helical" evidence="8">
    <location>
        <begin position="280"/>
        <end position="297"/>
    </location>
</feature>
<dbReference type="PANTHER" id="PTHR31326">
    <property type="entry name" value="PROTEIN CLT2, CHLOROPLASTIC"/>
    <property type="match status" value="1"/>
</dbReference>
<feature type="compositionally biased region" description="Polar residues" evidence="7">
    <location>
        <begin position="604"/>
        <end position="616"/>
    </location>
</feature>
<feature type="compositionally biased region" description="Basic residues" evidence="7">
    <location>
        <begin position="127"/>
        <end position="138"/>
    </location>
</feature>
<feature type="compositionally biased region" description="Low complexity" evidence="7">
    <location>
        <begin position="62"/>
        <end position="101"/>
    </location>
</feature>
<gene>
    <name evidence="9" type="ORF">PTSG_00666</name>
</gene>
<dbReference type="InParanoid" id="F2TX49"/>
<feature type="region of interest" description="Disordered" evidence="7">
    <location>
        <begin position="551"/>
        <end position="573"/>
    </location>
</feature>
<feature type="transmembrane region" description="Helical" evidence="8">
    <location>
        <begin position="173"/>
        <end position="196"/>
    </location>
</feature>
<dbReference type="InterPro" id="IPR013936">
    <property type="entry name" value="CRT-like"/>
</dbReference>
<evidence type="ECO:0000256" key="4">
    <source>
        <dbReference type="ARBA" id="ARBA00022692"/>
    </source>
</evidence>
<evidence type="ECO:0000256" key="2">
    <source>
        <dbReference type="ARBA" id="ARBA00006690"/>
    </source>
</evidence>
<protein>
    <submittedName>
        <fullName evidence="9">Uncharacterized protein</fullName>
    </submittedName>
</protein>
<keyword evidence="4 8" id="KW-0812">Transmembrane</keyword>
<dbReference type="PANTHER" id="PTHR31326:SF1">
    <property type="entry name" value="PROTEIN CLT2, CHLOROPLASTIC"/>
    <property type="match status" value="1"/>
</dbReference>
<evidence type="ECO:0000256" key="1">
    <source>
        <dbReference type="ARBA" id="ARBA00004141"/>
    </source>
</evidence>
<feature type="transmembrane region" description="Helical" evidence="8">
    <location>
        <begin position="486"/>
        <end position="506"/>
    </location>
</feature>
<keyword evidence="3" id="KW-0813">Transport</keyword>
<dbReference type="EMBL" id="GL832956">
    <property type="protein sequence ID" value="EGD75958.1"/>
    <property type="molecule type" value="Genomic_DNA"/>
</dbReference>
<evidence type="ECO:0000256" key="8">
    <source>
        <dbReference type="SAM" id="Phobius"/>
    </source>
</evidence>
<dbReference type="Proteomes" id="UP000007799">
    <property type="component" value="Unassembled WGS sequence"/>
</dbReference>
<feature type="compositionally biased region" description="Polar residues" evidence="7">
    <location>
        <begin position="112"/>
        <end position="121"/>
    </location>
</feature>
<dbReference type="AlphaFoldDB" id="F2TX49"/>
<keyword evidence="6 8" id="KW-0472">Membrane</keyword>
<dbReference type="OrthoDB" id="416555at2759"/>
<feature type="transmembrane region" description="Helical" evidence="8">
    <location>
        <begin position="208"/>
        <end position="231"/>
    </location>
</feature>